<dbReference type="AlphaFoldDB" id="A0A517Z6Z6"/>
<proteinExistence type="predicted"/>
<evidence type="ECO:0000313" key="2">
    <source>
        <dbReference type="Proteomes" id="UP000320496"/>
    </source>
</evidence>
<keyword evidence="2" id="KW-1185">Reference proteome</keyword>
<sequence length="260" mass="26347">MKCESPKFQAEQLEERVLLAGNVALGIVLNAGGPSLDISLTGDADDNSLAVTTTGTGAGTQITVSLEDGGTFVPGVIAAPAPVLAAIAATVDAFSPSSITFNATFANALAGGAAIPLNVDIDLGAGNDTVAVTDTTFGGDVSVDTGTGNDTGVLVGNQFNGDVMVDMDGGNDLLHATFNVFGDNAGPFENLTFDMGAGNDLLEYGGNVFLNTGVVLVDGGDGHDRQDWIHGTPDDQYVNTSPLLPGWEVFDHADDSPTGV</sequence>
<dbReference type="Proteomes" id="UP000320496">
    <property type="component" value="Chromosome"/>
</dbReference>
<protein>
    <submittedName>
        <fullName evidence="1">Uncharacterized protein</fullName>
    </submittedName>
</protein>
<dbReference type="KEGG" id="mri:Mal4_25800"/>
<reference evidence="1 2" key="1">
    <citation type="submission" date="2019-02" db="EMBL/GenBank/DDBJ databases">
        <title>Deep-cultivation of Planctomycetes and their phenomic and genomic characterization uncovers novel biology.</title>
        <authorList>
            <person name="Wiegand S."/>
            <person name="Jogler M."/>
            <person name="Boedeker C."/>
            <person name="Pinto D."/>
            <person name="Vollmers J."/>
            <person name="Rivas-Marin E."/>
            <person name="Kohn T."/>
            <person name="Peeters S.H."/>
            <person name="Heuer A."/>
            <person name="Rast P."/>
            <person name="Oberbeckmann S."/>
            <person name="Bunk B."/>
            <person name="Jeske O."/>
            <person name="Meyerdierks A."/>
            <person name="Storesund J.E."/>
            <person name="Kallscheuer N."/>
            <person name="Luecker S."/>
            <person name="Lage O.M."/>
            <person name="Pohl T."/>
            <person name="Merkel B.J."/>
            <person name="Hornburger P."/>
            <person name="Mueller R.-W."/>
            <person name="Bruemmer F."/>
            <person name="Labrenz M."/>
            <person name="Spormann A.M."/>
            <person name="Op den Camp H."/>
            <person name="Overmann J."/>
            <person name="Amann R."/>
            <person name="Jetten M.S.M."/>
            <person name="Mascher T."/>
            <person name="Medema M.H."/>
            <person name="Devos D.P."/>
            <person name="Kaster A.-K."/>
            <person name="Ovreas L."/>
            <person name="Rohde M."/>
            <person name="Galperin M.Y."/>
            <person name="Jogler C."/>
        </authorList>
    </citation>
    <scope>NUCLEOTIDE SEQUENCE [LARGE SCALE GENOMIC DNA]</scope>
    <source>
        <strain evidence="1 2">Mal4</strain>
    </source>
</reference>
<dbReference type="RefSeq" id="WP_145369558.1">
    <property type="nucleotide sequence ID" value="NZ_CP036275.1"/>
</dbReference>
<evidence type="ECO:0000313" key="1">
    <source>
        <dbReference type="EMBL" id="QDU38255.1"/>
    </source>
</evidence>
<dbReference type="EMBL" id="CP036275">
    <property type="protein sequence ID" value="QDU38255.1"/>
    <property type="molecule type" value="Genomic_DNA"/>
</dbReference>
<accession>A0A517Z6Z6</accession>
<gene>
    <name evidence="1" type="ORF">Mal4_25800</name>
</gene>
<name>A0A517Z6Z6_9PLAN</name>
<organism evidence="1 2">
    <name type="scientific">Maioricimonas rarisocia</name>
    <dbReference type="NCBI Taxonomy" id="2528026"/>
    <lineage>
        <taxon>Bacteria</taxon>
        <taxon>Pseudomonadati</taxon>
        <taxon>Planctomycetota</taxon>
        <taxon>Planctomycetia</taxon>
        <taxon>Planctomycetales</taxon>
        <taxon>Planctomycetaceae</taxon>
        <taxon>Maioricimonas</taxon>
    </lineage>
</organism>